<evidence type="ECO:0000313" key="3">
    <source>
        <dbReference type="Proteomes" id="UP001460888"/>
    </source>
</evidence>
<gene>
    <name evidence="2" type="ORF">SADO_07832</name>
</gene>
<dbReference type="InterPro" id="IPR051397">
    <property type="entry name" value="Zn-ADH-like_protein"/>
</dbReference>
<dbReference type="Gene3D" id="3.90.180.10">
    <property type="entry name" value="Medium-chain alcohol dehydrogenases, catalytic domain"/>
    <property type="match status" value="1"/>
</dbReference>
<dbReference type="EMBL" id="APND01000002">
    <property type="protein sequence ID" value="MES1929149.1"/>
    <property type="molecule type" value="Genomic_DNA"/>
</dbReference>
<accession>A0ABV2AZT4</accession>
<comment type="caution">
    <text evidence="2">The sequence shown here is derived from an EMBL/GenBank/DDBJ whole genome shotgun (WGS) entry which is preliminary data.</text>
</comment>
<evidence type="ECO:0000313" key="2">
    <source>
        <dbReference type="EMBL" id="MES1929149.1"/>
    </source>
</evidence>
<dbReference type="InterPro" id="IPR011032">
    <property type="entry name" value="GroES-like_sf"/>
</dbReference>
<dbReference type="Proteomes" id="UP001460888">
    <property type="component" value="Unassembled WGS sequence"/>
</dbReference>
<dbReference type="SUPFAM" id="SSF51735">
    <property type="entry name" value="NAD(P)-binding Rossmann-fold domains"/>
    <property type="match status" value="1"/>
</dbReference>
<dbReference type="InterPro" id="IPR014188">
    <property type="entry name" value="Acrylyl-CoA_reductase_AcuI"/>
</dbReference>
<dbReference type="Pfam" id="PF00107">
    <property type="entry name" value="ADH_zinc_N"/>
    <property type="match status" value="1"/>
</dbReference>
<dbReference type="InterPro" id="IPR013154">
    <property type="entry name" value="ADH-like_N"/>
</dbReference>
<name>A0ABV2AZT4_9GAMM</name>
<dbReference type="Gene3D" id="3.40.50.720">
    <property type="entry name" value="NAD(P)-binding Rossmann-like Domain"/>
    <property type="match status" value="1"/>
</dbReference>
<dbReference type="RefSeq" id="WP_353110643.1">
    <property type="nucleotide sequence ID" value="NZ_APND01000002.1"/>
</dbReference>
<evidence type="ECO:0000259" key="1">
    <source>
        <dbReference type="SMART" id="SM00829"/>
    </source>
</evidence>
<organism evidence="2 3">
    <name type="scientific">Salinisphaera dokdonensis CL-ES53</name>
    <dbReference type="NCBI Taxonomy" id="1304272"/>
    <lineage>
        <taxon>Bacteria</taxon>
        <taxon>Pseudomonadati</taxon>
        <taxon>Pseudomonadota</taxon>
        <taxon>Gammaproteobacteria</taxon>
        <taxon>Salinisphaerales</taxon>
        <taxon>Salinisphaeraceae</taxon>
        <taxon>Salinisphaera</taxon>
    </lineage>
</organism>
<dbReference type="NCBIfam" id="TIGR02823">
    <property type="entry name" value="oxido_YhdH"/>
    <property type="match status" value="1"/>
</dbReference>
<dbReference type="InterPro" id="IPR013149">
    <property type="entry name" value="ADH-like_C"/>
</dbReference>
<sequence>MKALRIVDTDNGTSADITDMELNELSEGNVVIKSRYSSLNFKDALAITGKGKVARKRPLNAGIDVAGVVESSEDDRFSPGDEVVVTGWFMSETRDGGLAEYVRIPAECVVKKPEGLTLWQTMALGTAGFTAGMAVKRMTDNFQKPEDGPVLVTGATGGVGMFAVDILARAGYEVVAVSRKADAEGDFLKKLGASDVITPDALDIEGKPLGKPVYAGAIDAVGGDLLANIVAQVQPYGNVAAIGLAGGPKLATTVMPFILRGVSLLGIHSVECPNAWREEIWASLSGDQKPAHLDAIATETVGLADVHGVCEKIMAGENTGRTVVDIQA</sequence>
<dbReference type="PANTHER" id="PTHR43677">
    <property type="entry name" value="SHORT-CHAIN DEHYDROGENASE/REDUCTASE"/>
    <property type="match status" value="1"/>
</dbReference>
<feature type="domain" description="Enoyl reductase (ER)" evidence="1">
    <location>
        <begin position="12"/>
        <end position="324"/>
    </location>
</feature>
<dbReference type="CDD" id="cd05280">
    <property type="entry name" value="MDR_yhdh_yhfp"/>
    <property type="match status" value="1"/>
</dbReference>
<proteinExistence type="predicted"/>
<reference evidence="2 3" key="1">
    <citation type="submission" date="2013-03" db="EMBL/GenBank/DDBJ databases">
        <title>Salinisphaera dokdonensis CL-ES53 Genome Sequencing.</title>
        <authorList>
            <person name="Li C."/>
            <person name="Lai Q."/>
            <person name="Shao Z."/>
        </authorList>
    </citation>
    <scope>NUCLEOTIDE SEQUENCE [LARGE SCALE GENOMIC DNA]</scope>
    <source>
        <strain evidence="2 3">CL-ES53</strain>
    </source>
</reference>
<dbReference type="SUPFAM" id="SSF50129">
    <property type="entry name" value="GroES-like"/>
    <property type="match status" value="1"/>
</dbReference>
<dbReference type="Pfam" id="PF08240">
    <property type="entry name" value="ADH_N"/>
    <property type="match status" value="1"/>
</dbReference>
<keyword evidence="3" id="KW-1185">Reference proteome</keyword>
<dbReference type="InterPro" id="IPR020843">
    <property type="entry name" value="ER"/>
</dbReference>
<dbReference type="PANTHER" id="PTHR43677:SF1">
    <property type="entry name" value="ACRYLYL-COA REDUCTASE ACUI-RELATED"/>
    <property type="match status" value="1"/>
</dbReference>
<dbReference type="InterPro" id="IPR036291">
    <property type="entry name" value="NAD(P)-bd_dom_sf"/>
</dbReference>
<protein>
    <submittedName>
        <fullName evidence="2">Quinone oxidoreductase, YhdH/YhfP family protein</fullName>
    </submittedName>
</protein>
<dbReference type="SMART" id="SM00829">
    <property type="entry name" value="PKS_ER"/>
    <property type="match status" value="1"/>
</dbReference>